<name>B3EJM0_CHLPB</name>
<dbReference type="KEGG" id="cpb:Cphamn1_1463"/>
<organism evidence="1">
    <name type="scientific">Chlorobium phaeobacteroides (strain BS1)</name>
    <dbReference type="NCBI Taxonomy" id="331678"/>
    <lineage>
        <taxon>Bacteria</taxon>
        <taxon>Pseudomonadati</taxon>
        <taxon>Chlorobiota</taxon>
        <taxon>Chlorobiia</taxon>
        <taxon>Chlorobiales</taxon>
        <taxon>Chlorobiaceae</taxon>
        <taxon>Chlorobium/Pelodictyon group</taxon>
        <taxon>Chlorobium</taxon>
    </lineage>
</organism>
<sequence length="274" mass="31139">MVAVLLTGCADFKTVTIEEWPAERVEFSEEIVELYRDVSKASGMIDAVEGYADIWIKTPKREKRVYSNIQLEKERTMRIIVSSGILGWPVADMYFRPDSLFVHDMLNNVLLVGSNHPDNLEKILGVRSGYELFSNALTGMIPMNEPLEAVQSVHKSGSRVSYSVVTPSGKKEFLVNQVTRNMEGVMISDASGRKQVEMHFRNFSPHSIKGKSVDLPNEIDLLMFNPRLDGGGRHELVIVYDERTINPENLRIQYRTPQKARVIELDRVGILPWM</sequence>
<protein>
    <recommendedName>
        <fullName evidence="2">DUF4292 domain-containing protein</fullName>
    </recommendedName>
</protein>
<gene>
    <name evidence="1" type="ordered locus">Cphamn1_1463</name>
</gene>
<dbReference type="Pfam" id="PF14125">
    <property type="entry name" value="DUF4292"/>
    <property type="match status" value="1"/>
</dbReference>
<accession>B3EJM0</accession>
<evidence type="ECO:0000313" key="1">
    <source>
        <dbReference type="EMBL" id="ACE04389.1"/>
    </source>
</evidence>
<proteinExistence type="predicted"/>
<dbReference type="OrthoDB" id="594390at2"/>
<reference evidence="1" key="1">
    <citation type="submission" date="2008-06" db="EMBL/GenBank/DDBJ databases">
        <title>Complete sequence of Chlorobium phaeobacteroides BS1.</title>
        <authorList>
            <consortium name="US DOE Joint Genome Institute"/>
            <person name="Lucas S."/>
            <person name="Copeland A."/>
            <person name="Lapidus A."/>
            <person name="Glavina del Rio T."/>
            <person name="Dalin E."/>
            <person name="Tice H."/>
            <person name="Bruce D."/>
            <person name="Goodwin L."/>
            <person name="Pitluck S."/>
            <person name="Schmutz J."/>
            <person name="Larimer F."/>
            <person name="Land M."/>
            <person name="Hauser L."/>
            <person name="Kyrpides N."/>
            <person name="Ovchinnikova G."/>
            <person name="Li T."/>
            <person name="Liu Z."/>
            <person name="Zhao F."/>
            <person name="Overmann J."/>
            <person name="Bryant D.A."/>
            <person name="Richardson P."/>
        </authorList>
    </citation>
    <scope>NUCLEOTIDE SEQUENCE [LARGE SCALE GENOMIC DNA]</scope>
    <source>
        <strain evidence="1">BS1</strain>
    </source>
</reference>
<dbReference type="eggNOG" id="ENOG5032VSN">
    <property type="taxonomic scope" value="Bacteria"/>
</dbReference>
<dbReference type="AlphaFoldDB" id="B3EJM0"/>
<dbReference type="InterPro" id="IPR025634">
    <property type="entry name" value="DUF4292"/>
</dbReference>
<evidence type="ECO:0008006" key="2">
    <source>
        <dbReference type="Google" id="ProtNLM"/>
    </source>
</evidence>
<dbReference type="HOGENOM" id="CLU_996360_0_0_10"/>
<dbReference type="EMBL" id="CP001101">
    <property type="protein sequence ID" value="ACE04389.1"/>
    <property type="molecule type" value="Genomic_DNA"/>
</dbReference>